<dbReference type="InterPro" id="IPR052162">
    <property type="entry name" value="Sensor_kinase/Photoreceptor"/>
</dbReference>
<reference evidence="8 9" key="1">
    <citation type="journal article" date="2021" name="Genome Biol. Evol.">
        <title>Complete Genome Sequencing of a Novel Gloeobacter Species from a Waterfall Cave in Mexico.</title>
        <authorList>
            <person name="Saw J.H."/>
            <person name="Cardona T."/>
            <person name="Montejano G."/>
        </authorList>
    </citation>
    <scope>NUCLEOTIDE SEQUENCE [LARGE SCALE GENOMIC DNA]</scope>
    <source>
        <strain evidence="8">MG652769</strain>
    </source>
</reference>
<gene>
    <name evidence="8" type="ORF">ISF26_18255</name>
</gene>
<dbReference type="InterPro" id="IPR035965">
    <property type="entry name" value="PAS-like_dom_sf"/>
</dbReference>
<sequence length="136" mass="15606">MFDDWRLRYLLECLPQIAWTARANGALDCCNKRALDYTGMSTEQLQGWGWKAVVHPKDLPSCLQRGYKAMRNGESYAMEYRLRAGDGNYRWHLMQVQPIRNAEGRIAQWFGTCTDIDAYQSCIQPAPDSESGPHKS</sequence>
<dbReference type="InterPro" id="IPR000014">
    <property type="entry name" value="PAS"/>
</dbReference>
<evidence type="ECO:0000256" key="1">
    <source>
        <dbReference type="ARBA" id="ARBA00000085"/>
    </source>
</evidence>
<keyword evidence="9" id="KW-1185">Reference proteome</keyword>
<dbReference type="PANTHER" id="PTHR43304">
    <property type="entry name" value="PHYTOCHROME-LIKE PROTEIN CPH1"/>
    <property type="match status" value="1"/>
</dbReference>
<keyword evidence="4" id="KW-0808">Transferase</keyword>
<dbReference type="Proteomes" id="UP001054846">
    <property type="component" value="Chromosome"/>
</dbReference>
<evidence type="ECO:0000313" key="9">
    <source>
        <dbReference type="Proteomes" id="UP001054846"/>
    </source>
</evidence>
<comment type="catalytic activity">
    <reaction evidence="1">
        <text>ATP + protein L-histidine = ADP + protein N-phospho-L-histidine.</text>
        <dbReference type="EC" id="2.7.13.3"/>
    </reaction>
</comment>
<dbReference type="PROSITE" id="PS50112">
    <property type="entry name" value="PAS"/>
    <property type="match status" value="1"/>
</dbReference>
<dbReference type="Gene3D" id="3.30.450.20">
    <property type="entry name" value="PAS domain"/>
    <property type="match status" value="1"/>
</dbReference>
<dbReference type="Pfam" id="PF08447">
    <property type="entry name" value="PAS_3"/>
    <property type="match status" value="1"/>
</dbReference>
<dbReference type="InterPro" id="IPR001610">
    <property type="entry name" value="PAC"/>
</dbReference>
<evidence type="ECO:0000313" key="8">
    <source>
        <dbReference type="EMBL" id="UFP93705.1"/>
    </source>
</evidence>
<dbReference type="EC" id="2.7.13.3" evidence="2"/>
<dbReference type="InterPro" id="IPR000700">
    <property type="entry name" value="PAS-assoc_C"/>
</dbReference>
<organism evidence="8 9">
    <name type="scientific">Gloeobacter morelensis MG652769</name>
    <dbReference type="NCBI Taxonomy" id="2781736"/>
    <lineage>
        <taxon>Bacteria</taxon>
        <taxon>Bacillati</taxon>
        <taxon>Cyanobacteriota</taxon>
        <taxon>Cyanophyceae</taxon>
        <taxon>Gloeobacterales</taxon>
        <taxon>Gloeobacteraceae</taxon>
        <taxon>Gloeobacter</taxon>
        <taxon>Gloeobacter morelensis</taxon>
    </lineage>
</organism>
<feature type="domain" description="PAC" evidence="7">
    <location>
        <begin position="76"/>
        <end position="128"/>
    </location>
</feature>
<evidence type="ECO:0000256" key="2">
    <source>
        <dbReference type="ARBA" id="ARBA00012438"/>
    </source>
</evidence>
<dbReference type="CDD" id="cd00130">
    <property type="entry name" value="PAS"/>
    <property type="match status" value="1"/>
</dbReference>
<protein>
    <recommendedName>
        <fullName evidence="2">histidine kinase</fullName>
        <ecNumber evidence="2">2.7.13.3</ecNumber>
    </recommendedName>
</protein>
<evidence type="ECO:0000256" key="5">
    <source>
        <dbReference type="ARBA" id="ARBA00022777"/>
    </source>
</evidence>
<keyword evidence="5" id="KW-0418">Kinase</keyword>
<dbReference type="SUPFAM" id="SSF55785">
    <property type="entry name" value="PYP-like sensor domain (PAS domain)"/>
    <property type="match status" value="1"/>
</dbReference>
<evidence type="ECO:0000256" key="3">
    <source>
        <dbReference type="ARBA" id="ARBA00022553"/>
    </source>
</evidence>
<evidence type="ECO:0000256" key="4">
    <source>
        <dbReference type="ARBA" id="ARBA00022679"/>
    </source>
</evidence>
<dbReference type="PANTHER" id="PTHR43304:SF1">
    <property type="entry name" value="PAC DOMAIN-CONTAINING PROTEIN"/>
    <property type="match status" value="1"/>
</dbReference>
<dbReference type="EMBL" id="CP063845">
    <property type="protein sequence ID" value="UFP93705.1"/>
    <property type="molecule type" value="Genomic_DNA"/>
</dbReference>
<evidence type="ECO:0000259" key="6">
    <source>
        <dbReference type="PROSITE" id="PS50112"/>
    </source>
</evidence>
<dbReference type="PROSITE" id="PS50113">
    <property type="entry name" value="PAC"/>
    <property type="match status" value="1"/>
</dbReference>
<feature type="domain" description="PAS" evidence="6">
    <location>
        <begin position="3"/>
        <end position="73"/>
    </location>
</feature>
<proteinExistence type="predicted"/>
<keyword evidence="3" id="KW-0597">Phosphoprotein</keyword>
<accession>A0ABY3PJ68</accession>
<dbReference type="NCBIfam" id="TIGR00229">
    <property type="entry name" value="sensory_box"/>
    <property type="match status" value="1"/>
</dbReference>
<dbReference type="SMART" id="SM00086">
    <property type="entry name" value="PAC"/>
    <property type="match status" value="1"/>
</dbReference>
<dbReference type="InterPro" id="IPR013655">
    <property type="entry name" value="PAS_fold_3"/>
</dbReference>
<name>A0ABY3PJ68_9CYAN</name>
<evidence type="ECO:0000259" key="7">
    <source>
        <dbReference type="PROSITE" id="PS50113"/>
    </source>
</evidence>